<dbReference type="GO" id="GO:0000447">
    <property type="term" value="P:endonucleolytic cleavage in ITS1 to separate SSU-rRNA from 5.8S rRNA and LSU-rRNA from tricistronic rRNA transcript (SSU-rRNA, 5.8S rRNA, LSU-rRNA)"/>
    <property type="evidence" value="ECO:0007669"/>
    <property type="project" value="TreeGrafter"/>
</dbReference>
<dbReference type="EMBL" id="KV442161">
    <property type="protein sequence ID" value="OAQ22484.1"/>
    <property type="molecule type" value="Genomic_DNA"/>
</dbReference>
<dbReference type="GO" id="GO:0000171">
    <property type="term" value="F:ribonuclease MRP activity"/>
    <property type="evidence" value="ECO:0007669"/>
    <property type="project" value="TreeGrafter"/>
</dbReference>
<dbReference type="InterPro" id="IPR013893">
    <property type="entry name" value="RNase_P_Rpp40"/>
</dbReference>
<protein>
    <submittedName>
        <fullName evidence="1">Uncharacterized protein</fullName>
    </submittedName>
</protein>
<accession>A0A197JDF7</accession>
<organism evidence="1 2">
    <name type="scientific">Linnemannia elongata AG-77</name>
    <dbReference type="NCBI Taxonomy" id="1314771"/>
    <lineage>
        <taxon>Eukaryota</taxon>
        <taxon>Fungi</taxon>
        <taxon>Fungi incertae sedis</taxon>
        <taxon>Mucoromycota</taxon>
        <taxon>Mortierellomycotina</taxon>
        <taxon>Mortierellomycetes</taxon>
        <taxon>Mortierellales</taxon>
        <taxon>Mortierellaceae</taxon>
        <taxon>Linnemannia</taxon>
    </lineage>
</organism>
<dbReference type="Proteomes" id="UP000078512">
    <property type="component" value="Unassembled WGS sequence"/>
</dbReference>
<dbReference type="STRING" id="1314771.A0A197JDF7"/>
<evidence type="ECO:0000313" key="2">
    <source>
        <dbReference type="Proteomes" id="UP000078512"/>
    </source>
</evidence>
<dbReference type="GO" id="GO:0001682">
    <property type="term" value="P:tRNA 5'-leader removal"/>
    <property type="evidence" value="ECO:0007669"/>
    <property type="project" value="InterPro"/>
</dbReference>
<dbReference type="OrthoDB" id="63112at2759"/>
<gene>
    <name evidence="1" type="ORF">K457DRAFT_37173</name>
</gene>
<dbReference type="GO" id="GO:0000172">
    <property type="term" value="C:ribonuclease MRP complex"/>
    <property type="evidence" value="ECO:0007669"/>
    <property type="project" value="TreeGrafter"/>
</dbReference>
<evidence type="ECO:0000313" key="1">
    <source>
        <dbReference type="EMBL" id="OAQ22484.1"/>
    </source>
</evidence>
<dbReference type="PANTHER" id="PTHR15396">
    <property type="entry name" value="RIBONUCLEASE P PROTEIN SUBUNIT P40"/>
    <property type="match status" value="1"/>
</dbReference>
<proteinExistence type="predicted"/>
<reference evidence="1 2" key="1">
    <citation type="submission" date="2016-05" db="EMBL/GenBank/DDBJ databases">
        <title>Genome sequencing reveals origins of a unique bacterial endosymbiosis in the earliest lineages of terrestrial Fungi.</title>
        <authorList>
            <consortium name="DOE Joint Genome Institute"/>
            <person name="Uehling J."/>
            <person name="Gryganskyi A."/>
            <person name="Hameed K."/>
            <person name="Tschaplinski T."/>
            <person name="Misztal P."/>
            <person name="Wu S."/>
            <person name="Desiro A."/>
            <person name="Vande Pol N."/>
            <person name="Du Z.-Y."/>
            <person name="Zienkiewicz A."/>
            <person name="Zienkiewicz K."/>
            <person name="Morin E."/>
            <person name="Tisserant E."/>
            <person name="Splivallo R."/>
            <person name="Hainaut M."/>
            <person name="Henrissat B."/>
            <person name="Ohm R."/>
            <person name="Kuo A."/>
            <person name="Yan J."/>
            <person name="Lipzen A."/>
            <person name="Nolan M."/>
            <person name="Labutti K."/>
            <person name="Barry K."/>
            <person name="Goldstein A."/>
            <person name="Labbe J."/>
            <person name="Schadt C."/>
            <person name="Tuskan G."/>
            <person name="Grigoriev I."/>
            <person name="Martin F."/>
            <person name="Vilgalys R."/>
            <person name="Bonito G."/>
        </authorList>
    </citation>
    <scope>NUCLEOTIDE SEQUENCE [LARGE SCALE GENOMIC DNA]</scope>
    <source>
        <strain evidence="1 2">AG-77</strain>
    </source>
</reference>
<dbReference type="GO" id="GO:0030681">
    <property type="term" value="C:multimeric ribonuclease P complex"/>
    <property type="evidence" value="ECO:0007669"/>
    <property type="project" value="TreeGrafter"/>
</dbReference>
<dbReference type="GO" id="GO:0004526">
    <property type="term" value="F:ribonuclease P activity"/>
    <property type="evidence" value="ECO:0007669"/>
    <property type="project" value="TreeGrafter"/>
</dbReference>
<dbReference type="AlphaFoldDB" id="A0A197JDF7"/>
<dbReference type="Pfam" id="PF08584">
    <property type="entry name" value="Ribonuc_P_40"/>
    <property type="match status" value="1"/>
</dbReference>
<name>A0A197JDF7_9FUNG</name>
<keyword evidence="2" id="KW-1185">Reference proteome</keyword>
<sequence length="390" mass="43770">MSTFFPKEAPPRAHLYMNHYSFNSPKQLHNRCITTHPFNHKIQVFLPTELSPTNQAALTERLLNETSTYYHAHIPLSLLLTSNFMQYIRNGMVALSVQGGIDTHDVVCVDGKGKLALNLTKDSYEQLGLSGKPSTFHQDRQRYVVEIELNKPAMIPGKPGFERIKWCFENTFAAPFSMLFASVDPQGVLLPLEFPESARATPMTFNIQSTPLNNVVIPDTTPIRTIGKNDLRWRRSVSELYEWIGLASMQSERITFGDNIDPFLCVYSPPSPPITEDQQGSKPSSGCLIEISGFIPSQSIVRILEALRLLLDSSDSMLSSTQGWANMTVWGFQDSPISWVGREHGHLVSGENMYSFFLWPSSVPTRHSKDQPDQGVYVLLENVAAHDAHS</sequence>
<dbReference type="PANTHER" id="PTHR15396:SF1">
    <property type="entry name" value="RIBONUCLEASE P PROTEIN SUBUNIT P40"/>
    <property type="match status" value="1"/>
</dbReference>